<dbReference type="Proteomes" id="UP000230233">
    <property type="component" value="Chromosome X"/>
</dbReference>
<evidence type="ECO:0000313" key="3">
    <source>
        <dbReference type="Proteomes" id="UP000230233"/>
    </source>
</evidence>
<feature type="signal peptide" evidence="1">
    <location>
        <begin position="1"/>
        <end position="21"/>
    </location>
</feature>
<dbReference type="EMBL" id="PDUG01000006">
    <property type="protein sequence ID" value="PIC19138.1"/>
    <property type="molecule type" value="Genomic_DNA"/>
</dbReference>
<organism evidence="2 3">
    <name type="scientific">Caenorhabditis nigoni</name>
    <dbReference type="NCBI Taxonomy" id="1611254"/>
    <lineage>
        <taxon>Eukaryota</taxon>
        <taxon>Metazoa</taxon>
        <taxon>Ecdysozoa</taxon>
        <taxon>Nematoda</taxon>
        <taxon>Chromadorea</taxon>
        <taxon>Rhabditida</taxon>
        <taxon>Rhabditina</taxon>
        <taxon>Rhabditomorpha</taxon>
        <taxon>Rhabditoidea</taxon>
        <taxon>Rhabditidae</taxon>
        <taxon>Peloderinae</taxon>
        <taxon>Caenorhabditis</taxon>
    </lineage>
</organism>
<protein>
    <submittedName>
        <fullName evidence="2">Uncharacterized protein</fullName>
    </submittedName>
</protein>
<dbReference type="AlphaFoldDB" id="A0A2G5SW00"/>
<name>A0A2G5SW00_9PELO</name>
<dbReference type="OrthoDB" id="10457938at2759"/>
<feature type="chain" id="PRO_5013572991" evidence="1">
    <location>
        <begin position="22"/>
        <end position="82"/>
    </location>
</feature>
<sequence>MSSNILLVLFLLFLITKSVHGYVNCVNSFNGRSFGVAQCATNYCKKYTGGSGIVQLSCDDTGDCQRSFERTFIGPVQMYAFP</sequence>
<reference evidence="3" key="1">
    <citation type="submission" date="2017-10" db="EMBL/GenBank/DDBJ databases">
        <title>Rapid genome shrinkage in a self-fertile nematode reveals novel sperm competition proteins.</title>
        <authorList>
            <person name="Yin D."/>
            <person name="Schwarz E.M."/>
            <person name="Thomas C.G."/>
            <person name="Felde R.L."/>
            <person name="Korf I.F."/>
            <person name="Cutter A.D."/>
            <person name="Schartner C.M."/>
            <person name="Ralston E.J."/>
            <person name="Meyer B.J."/>
            <person name="Haag E.S."/>
        </authorList>
    </citation>
    <scope>NUCLEOTIDE SEQUENCE [LARGE SCALE GENOMIC DNA]</scope>
    <source>
        <strain evidence="3">JU1422</strain>
    </source>
</reference>
<evidence type="ECO:0000256" key="1">
    <source>
        <dbReference type="SAM" id="SignalP"/>
    </source>
</evidence>
<keyword evidence="3" id="KW-1185">Reference proteome</keyword>
<accession>A0A2G5SW00</accession>
<gene>
    <name evidence="2" type="primary">Cnig_chr_X.g24787</name>
    <name evidence="2" type="ORF">B9Z55_024787</name>
</gene>
<proteinExistence type="predicted"/>
<evidence type="ECO:0000313" key="2">
    <source>
        <dbReference type="EMBL" id="PIC19138.1"/>
    </source>
</evidence>
<keyword evidence="1" id="KW-0732">Signal</keyword>
<comment type="caution">
    <text evidence="2">The sequence shown here is derived from an EMBL/GenBank/DDBJ whole genome shotgun (WGS) entry which is preliminary data.</text>
</comment>